<dbReference type="HOGENOM" id="CLU_016838_0_0_11"/>
<dbReference type="eggNOG" id="COG0803">
    <property type="taxonomic scope" value="Bacteria"/>
</dbReference>
<evidence type="ECO:0000313" key="6">
    <source>
        <dbReference type="Proteomes" id="UP000001549"/>
    </source>
</evidence>
<dbReference type="Proteomes" id="UP000001549">
    <property type="component" value="Chromosome"/>
</dbReference>
<organism evidence="5 6">
    <name type="scientific">Candidatus Protofrankia datiscae</name>
    <dbReference type="NCBI Taxonomy" id="2716812"/>
    <lineage>
        <taxon>Bacteria</taxon>
        <taxon>Bacillati</taxon>
        <taxon>Actinomycetota</taxon>
        <taxon>Actinomycetes</taxon>
        <taxon>Frankiales</taxon>
        <taxon>Frankiaceae</taxon>
        <taxon>Protofrankia</taxon>
    </lineage>
</organism>
<dbReference type="RefSeq" id="WP_013874577.1">
    <property type="nucleotide sequence ID" value="NC_015656.1"/>
</dbReference>
<evidence type="ECO:0000256" key="4">
    <source>
        <dbReference type="ARBA" id="ARBA00022729"/>
    </source>
</evidence>
<dbReference type="PROSITE" id="PS51257">
    <property type="entry name" value="PROKAR_LIPOPROTEIN"/>
    <property type="match status" value="1"/>
</dbReference>
<dbReference type="PANTHER" id="PTHR42953:SF1">
    <property type="entry name" value="METAL-BINDING PROTEIN HI_0362-RELATED"/>
    <property type="match status" value="1"/>
</dbReference>
<comment type="subcellular location">
    <subcellularLocation>
        <location evidence="1">Cell envelope</location>
    </subcellularLocation>
</comment>
<dbReference type="Gene3D" id="3.40.50.1980">
    <property type="entry name" value="Nitrogenase molybdenum iron protein domain"/>
    <property type="match status" value="2"/>
</dbReference>
<proteinExistence type="predicted"/>
<protein>
    <submittedName>
        <fullName evidence="5">ABC-type metal ion transporter, periplasmic subunit</fullName>
    </submittedName>
</protein>
<dbReference type="GO" id="GO:0030313">
    <property type="term" value="C:cell envelope"/>
    <property type="evidence" value="ECO:0007669"/>
    <property type="project" value="UniProtKB-SubCell"/>
</dbReference>
<name>F8B0Q3_9ACTN</name>
<keyword evidence="2" id="KW-0813">Transport</keyword>
<keyword evidence="3" id="KW-0479">Metal-binding</keyword>
<evidence type="ECO:0000256" key="2">
    <source>
        <dbReference type="ARBA" id="ARBA00022448"/>
    </source>
</evidence>
<sequence length="319" mass="33286">MDGARLVAVRRWRVRRGLGVVAAGVVIVVAACGTSSSGDSGSAGGGGGKIAVVAAENFWGSIAAQLGGDRVAVTSIIDNPDADPHDYEPIPADGRAIAGARLFIDNGVGYDPWAGRLAAANPADGRTTLTVGELVGAKDGDNPHRWYNPGDVTRVIDEVTADYKKIDPADAGYFDRQRASFTATALKPYTDLIASIKTTYAGTPVGASESIFEMLSPALGLDLLTPPAFLRAISEGADPTAADKTTIDDQIRTGKIKVYVYNSQNSTPDVQRQVEEAKAAKIPVTAITETLTPAGASFQDWQVAQLTSLRTALAQATGK</sequence>
<keyword evidence="4" id="KW-0732">Signal</keyword>
<evidence type="ECO:0000313" key="5">
    <source>
        <dbReference type="EMBL" id="AEH10686.1"/>
    </source>
</evidence>
<dbReference type="GO" id="GO:0030001">
    <property type="term" value="P:metal ion transport"/>
    <property type="evidence" value="ECO:0007669"/>
    <property type="project" value="InterPro"/>
</dbReference>
<reference evidence="5 6" key="1">
    <citation type="submission" date="2011-05" db="EMBL/GenBank/DDBJ databases">
        <title>Complete sequence of chromosome of Frankia symbiont of Datisca glomerata.</title>
        <authorList>
            <consortium name="US DOE Joint Genome Institute"/>
            <person name="Lucas S."/>
            <person name="Han J."/>
            <person name="Lapidus A."/>
            <person name="Cheng J.-F."/>
            <person name="Goodwin L."/>
            <person name="Pitluck S."/>
            <person name="Peters L."/>
            <person name="Mikhailova N."/>
            <person name="Chertkov O."/>
            <person name="Teshima H."/>
            <person name="Han C."/>
            <person name="Tapia R."/>
            <person name="Land M."/>
            <person name="Hauser L."/>
            <person name="Kyrpides N."/>
            <person name="Ivanova N."/>
            <person name="Pagani I."/>
            <person name="Berry A."/>
            <person name="Pawlowski K."/>
            <person name="Persson T."/>
            <person name="Vanden Heuvel B."/>
            <person name="Benson D."/>
            <person name="Woyke T."/>
        </authorList>
    </citation>
    <scope>NUCLEOTIDE SEQUENCE [LARGE SCALE GENOMIC DNA]</scope>
    <source>
        <strain evidence="6">4085684</strain>
    </source>
</reference>
<gene>
    <name evidence="5" type="ordered locus">FsymDg_3390</name>
</gene>
<dbReference type="GO" id="GO:0046872">
    <property type="term" value="F:metal ion binding"/>
    <property type="evidence" value="ECO:0007669"/>
    <property type="project" value="UniProtKB-KW"/>
</dbReference>
<evidence type="ECO:0000256" key="3">
    <source>
        <dbReference type="ARBA" id="ARBA00022723"/>
    </source>
</evidence>
<dbReference type="STRING" id="656024.FsymDg_3390"/>
<dbReference type="EMBL" id="CP002801">
    <property type="protein sequence ID" value="AEH10686.1"/>
    <property type="molecule type" value="Genomic_DNA"/>
</dbReference>
<dbReference type="SUPFAM" id="SSF53807">
    <property type="entry name" value="Helical backbone' metal receptor"/>
    <property type="match status" value="1"/>
</dbReference>
<dbReference type="KEGG" id="fsy:FsymDg_3390"/>
<keyword evidence="6" id="KW-1185">Reference proteome</keyword>
<dbReference type="Pfam" id="PF01297">
    <property type="entry name" value="ZnuA"/>
    <property type="match status" value="1"/>
</dbReference>
<dbReference type="AlphaFoldDB" id="F8B0Q3"/>
<dbReference type="InterPro" id="IPR006127">
    <property type="entry name" value="ZnuA-like"/>
</dbReference>
<dbReference type="PANTHER" id="PTHR42953">
    <property type="entry name" value="HIGH-AFFINITY ZINC UPTAKE SYSTEM PROTEIN ZNUA-RELATED"/>
    <property type="match status" value="1"/>
</dbReference>
<dbReference type="InterPro" id="IPR050492">
    <property type="entry name" value="Bact_metal-bind_prot9"/>
</dbReference>
<accession>F8B0Q3</accession>
<evidence type="ECO:0000256" key="1">
    <source>
        <dbReference type="ARBA" id="ARBA00004196"/>
    </source>
</evidence>